<reference evidence="1 2" key="1">
    <citation type="submission" date="2019-12" db="EMBL/GenBank/DDBJ databases">
        <authorList>
            <person name="Feng G."/>
            <person name="Zhu H."/>
        </authorList>
    </citation>
    <scope>NUCLEOTIDE SEQUENCE [LARGE SCALE GENOMIC DNA]</scope>
    <source>
        <strain evidence="1 2">FGD1</strain>
    </source>
</reference>
<evidence type="ECO:0000313" key="2">
    <source>
        <dbReference type="Proteomes" id="UP000465810"/>
    </source>
</evidence>
<keyword evidence="2" id="KW-1185">Reference proteome</keyword>
<gene>
    <name evidence="1" type="ORF">GR702_07210</name>
</gene>
<organism evidence="1 2">
    <name type="scientific">Novosphingobium silvae</name>
    <dbReference type="NCBI Taxonomy" id="2692619"/>
    <lineage>
        <taxon>Bacteria</taxon>
        <taxon>Pseudomonadati</taxon>
        <taxon>Pseudomonadota</taxon>
        <taxon>Alphaproteobacteria</taxon>
        <taxon>Sphingomonadales</taxon>
        <taxon>Sphingomonadaceae</taxon>
        <taxon>Novosphingobium</taxon>
    </lineage>
</organism>
<sequence>MQDESGARAGVLVGWQAKDLGERLALTLQTYDRPTWQEGEPPQQTSVLMTKSQAAVLANYLLRESGAPPVRRPRGWLASLFG</sequence>
<dbReference type="RefSeq" id="WP_160985296.1">
    <property type="nucleotide sequence ID" value="NZ_WVTD01000004.1"/>
</dbReference>
<evidence type="ECO:0000313" key="1">
    <source>
        <dbReference type="EMBL" id="MYL97561.1"/>
    </source>
</evidence>
<proteinExistence type="predicted"/>
<comment type="caution">
    <text evidence="1">The sequence shown here is derived from an EMBL/GenBank/DDBJ whole genome shotgun (WGS) entry which is preliminary data.</text>
</comment>
<dbReference type="EMBL" id="WVTD01000004">
    <property type="protein sequence ID" value="MYL97561.1"/>
    <property type="molecule type" value="Genomic_DNA"/>
</dbReference>
<dbReference type="AlphaFoldDB" id="A0A7X4GG10"/>
<dbReference type="Proteomes" id="UP000465810">
    <property type="component" value="Unassembled WGS sequence"/>
</dbReference>
<accession>A0A7X4GG10</accession>
<name>A0A7X4GG10_9SPHN</name>
<protein>
    <submittedName>
        <fullName evidence="1">Uncharacterized protein</fullName>
    </submittedName>
</protein>